<dbReference type="CDD" id="cd20336">
    <property type="entry name" value="Rcat_RBR"/>
    <property type="match status" value="1"/>
</dbReference>
<reference evidence="1 2" key="3">
    <citation type="submission" date="2020-05" db="EMBL/GenBank/DDBJ databases">
        <title>Electrophorus electricus (electric eel) genome, fEleEle1, primary haplotype.</title>
        <authorList>
            <person name="Myers G."/>
            <person name="Meyer A."/>
            <person name="Fedrigo O."/>
            <person name="Formenti G."/>
            <person name="Rhie A."/>
            <person name="Tracey A."/>
            <person name="Sims Y."/>
            <person name="Jarvis E.D."/>
        </authorList>
    </citation>
    <scope>NUCLEOTIDE SEQUENCE [LARGE SCALE GENOMIC DNA]</scope>
</reference>
<name>A0A4W4F6B5_ELEEL</name>
<dbReference type="Ensembl" id="ENSEEET00000056269.1">
    <property type="protein sequence ID" value="ENSEEEP00000060709.1"/>
    <property type="gene ID" value="ENSEEEG00000009910.2"/>
</dbReference>
<evidence type="ECO:0000313" key="1">
    <source>
        <dbReference type="Ensembl" id="ENSEEEP00000020298.2"/>
    </source>
</evidence>
<accession>A0A4W4F6B5</accession>
<gene>
    <name evidence="1" type="primary">LOC118241561</name>
</gene>
<dbReference type="AlphaFoldDB" id="A0A4W4F6B5"/>
<keyword evidence="2" id="KW-1185">Reference proteome</keyword>
<reference evidence="1" key="4">
    <citation type="submission" date="2025-05" db="UniProtKB">
        <authorList>
            <consortium name="Ensembl"/>
        </authorList>
    </citation>
    <scope>IDENTIFICATION</scope>
</reference>
<dbReference type="Pfam" id="PF22191">
    <property type="entry name" value="IBR_1"/>
    <property type="match status" value="1"/>
</dbReference>
<protein>
    <submittedName>
        <fullName evidence="1">Si:ch211-284e13.9</fullName>
    </submittedName>
</protein>
<dbReference type="Gene3D" id="1.20.120.1750">
    <property type="match status" value="1"/>
</dbReference>
<dbReference type="GeneTree" id="ENSGT00990000204023"/>
<reference evidence="2" key="1">
    <citation type="journal article" date="2014" name="Science">
        <title>Nonhuman genetics. Genomic basis for the convergent evolution of electric organs.</title>
        <authorList>
            <person name="Gallant J.R."/>
            <person name="Traeger L.L."/>
            <person name="Volkening J.D."/>
            <person name="Moffett H."/>
            <person name="Chen P.H."/>
            <person name="Novina C.D."/>
            <person name="Phillips G.N.Jr."/>
            <person name="Anand R."/>
            <person name="Wells G.B."/>
            <person name="Pinch M."/>
            <person name="Guth R."/>
            <person name="Unguez G.A."/>
            <person name="Albert J.S."/>
            <person name="Zakon H.H."/>
            <person name="Samanta M.P."/>
            <person name="Sussman M.R."/>
        </authorList>
    </citation>
    <scope>NUCLEOTIDE SEQUENCE [LARGE SCALE GENOMIC DNA]</scope>
</reference>
<proteinExistence type="predicted"/>
<dbReference type="OMA" id="PNIICPQ"/>
<sequence length="163" mass="17976">MSLHVPVAVPKCPRCKGSDISKLDGQRALCRPCSRLRRGVYYFCWACRREWPTAAKAHAACSLAHCALRAALLSDKLIVDPNSSALGCPFFRACPQCKALLTHDGKGCPNMVCPQCHAHFCFRCLRQRCYGIGVFALQQMLHEHCPETCTIVDNSRSLAALGL</sequence>
<evidence type="ECO:0000313" key="2">
    <source>
        <dbReference type="Proteomes" id="UP000314983"/>
    </source>
</evidence>
<organism evidence="1 2">
    <name type="scientific">Electrophorus electricus</name>
    <name type="common">Electric eel</name>
    <name type="synonym">Gymnotus electricus</name>
    <dbReference type="NCBI Taxonomy" id="8005"/>
    <lineage>
        <taxon>Eukaryota</taxon>
        <taxon>Metazoa</taxon>
        <taxon>Chordata</taxon>
        <taxon>Craniata</taxon>
        <taxon>Vertebrata</taxon>
        <taxon>Euteleostomi</taxon>
        <taxon>Actinopterygii</taxon>
        <taxon>Neopterygii</taxon>
        <taxon>Teleostei</taxon>
        <taxon>Ostariophysi</taxon>
        <taxon>Gymnotiformes</taxon>
        <taxon>Gymnotoidei</taxon>
        <taxon>Gymnotidae</taxon>
        <taxon>Electrophorus</taxon>
    </lineage>
</organism>
<dbReference type="Ensembl" id="ENSEEET00000020524.2">
    <property type="protein sequence ID" value="ENSEEEP00000020298.2"/>
    <property type="gene ID" value="ENSEEEG00000009910.2"/>
</dbReference>
<dbReference type="Proteomes" id="UP000314983">
    <property type="component" value="Chromosome 6"/>
</dbReference>
<dbReference type="SUPFAM" id="SSF57850">
    <property type="entry name" value="RING/U-box"/>
    <property type="match status" value="1"/>
</dbReference>
<dbReference type="STRING" id="8005.ENSEEEP00000020298"/>
<reference evidence="2" key="2">
    <citation type="journal article" date="2017" name="Sci. Adv.">
        <title>A tail of two voltages: Proteomic comparison of the three electric organs of the electric eel.</title>
        <authorList>
            <person name="Traeger L.L."/>
            <person name="Sabat G."/>
            <person name="Barrett-Wilt G.A."/>
            <person name="Wells G.B."/>
            <person name="Sussman M.R."/>
        </authorList>
    </citation>
    <scope>NUCLEOTIDE SEQUENCE [LARGE SCALE GENOMIC DNA]</scope>
</reference>